<sequence>MHTDNEDHDDDHSVGDADDDYEDADMGETEEELPPVDPLVAAEEAKAKANARYKDGDYRAAVELYSEAVALVPSNATYLANRSAAYTMLRNFAECLRDCRAAIAMDPTQCKLYLRAAKALVFMGDLEAAKAFLRDGVQAARQSKGTWELAEKCNEEIASITSIQSSLAVVSAQLEAASAPTATATQKTKSFLAALTAIETAMILADPSNAKQSRSSSTSSRLLTADLNNLSPKWKLQRAECLVGLLELGEAAKVVSNQVLSYDATNSEGLALRAQILYLNDSHSLAHVVQLLTNALAYDPDNKRARVFWKKIKALEVIKKEGNEAYGASSWDAAEEKYSKFLEEDTIGGVVRVKVLSNRAIVRSKAGRHSPTVADCTTAIELLQTLCFPRNQSSSDEANSPSSADIASSTQSSLFLKLHLRRADSNLKLEAYDKSVQDYHVCAEIKPEDREIANALRRAQKAEKTAKRKDYYKILGVDKSADEGAIKKAYRKMALQYHPDKQASLPEEERHDSDAKFKEISEAYSVLSDPQKKQMFDSGMDIDGSSASGGMNGNPFGGGGEDMQDILRMFMNGGGGGGGFQGGFPGGQRGYGGGHSHGHGHGHGGHSFHFG</sequence>
<gene>
    <name evidence="4" type="ORF">CcCBS67573_g06168</name>
</gene>
<dbReference type="SMART" id="SM00271">
    <property type="entry name" value="DnaJ"/>
    <property type="match status" value="1"/>
</dbReference>
<feature type="compositionally biased region" description="Basic residues" evidence="2">
    <location>
        <begin position="596"/>
        <end position="611"/>
    </location>
</feature>
<proteinExistence type="predicted"/>
<reference evidence="4 5" key="1">
    <citation type="journal article" date="2019" name="Sci. Rep.">
        <title>Comparative genomics of chytrid fungi reveal insights into the obligate biotrophic and pathogenic lifestyle of Synchytrium endobioticum.</title>
        <authorList>
            <person name="van de Vossenberg B.T.L.H."/>
            <person name="Warris S."/>
            <person name="Nguyen H.D.T."/>
            <person name="van Gent-Pelzer M.P.E."/>
            <person name="Joly D.L."/>
            <person name="van de Geest H.C."/>
            <person name="Bonants P.J.M."/>
            <person name="Smith D.S."/>
            <person name="Levesque C.A."/>
            <person name="van der Lee T.A.J."/>
        </authorList>
    </citation>
    <scope>NUCLEOTIDE SEQUENCE [LARGE SCALE GENOMIC DNA]</scope>
    <source>
        <strain evidence="4 5">CBS 675.73</strain>
    </source>
</reference>
<feature type="compositionally biased region" description="Gly residues" evidence="2">
    <location>
        <begin position="582"/>
        <end position="595"/>
    </location>
</feature>
<dbReference type="InterPro" id="IPR001623">
    <property type="entry name" value="DnaJ_domain"/>
</dbReference>
<dbReference type="PROSITE" id="PS50005">
    <property type="entry name" value="TPR"/>
    <property type="match status" value="1"/>
</dbReference>
<dbReference type="PROSITE" id="PS50076">
    <property type="entry name" value="DNAJ_2"/>
    <property type="match status" value="1"/>
</dbReference>
<dbReference type="InterPro" id="IPR019734">
    <property type="entry name" value="TPR_rpt"/>
</dbReference>
<protein>
    <recommendedName>
        <fullName evidence="3">J domain-containing protein</fullName>
    </recommendedName>
</protein>
<dbReference type="SUPFAM" id="SSF46565">
    <property type="entry name" value="Chaperone J-domain"/>
    <property type="match status" value="1"/>
</dbReference>
<dbReference type="OrthoDB" id="10250354at2759"/>
<dbReference type="STRING" id="246404.A0A507F5P7"/>
<dbReference type="InterPro" id="IPR018253">
    <property type="entry name" value="DnaJ_domain_CS"/>
</dbReference>
<dbReference type="PANTHER" id="PTHR44200">
    <property type="entry name" value="DNAJ HOMOLOG SUBFAMILY C MEMBER 7"/>
    <property type="match status" value="1"/>
</dbReference>
<evidence type="ECO:0000256" key="2">
    <source>
        <dbReference type="SAM" id="MobiDB-lite"/>
    </source>
</evidence>
<dbReference type="InterPro" id="IPR011990">
    <property type="entry name" value="TPR-like_helical_dom_sf"/>
</dbReference>
<evidence type="ECO:0000259" key="3">
    <source>
        <dbReference type="PROSITE" id="PS50076"/>
    </source>
</evidence>
<evidence type="ECO:0000256" key="1">
    <source>
        <dbReference type="PROSITE-ProRule" id="PRU00339"/>
    </source>
</evidence>
<dbReference type="SUPFAM" id="SSF48452">
    <property type="entry name" value="TPR-like"/>
    <property type="match status" value="2"/>
</dbReference>
<feature type="region of interest" description="Disordered" evidence="2">
    <location>
        <begin position="1"/>
        <end position="37"/>
    </location>
</feature>
<dbReference type="PRINTS" id="PR00625">
    <property type="entry name" value="JDOMAIN"/>
</dbReference>
<dbReference type="Gene3D" id="1.10.287.110">
    <property type="entry name" value="DnaJ domain"/>
    <property type="match status" value="1"/>
</dbReference>
<dbReference type="PANTHER" id="PTHR44200:SF1">
    <property type="entry name" value="DNAJ HOMOLOG SUBFAMILY C MEMBER 7"/>
    <property type="match status" value="1"/>
</dbReference>
<feature type="compositionally biased region" description="Basic and acidic residues" evidence="2">
    <location>
        <begin position="1"/>
        <end position="15"/>
    </location>
</feature>
<organism evidence="4 5">
    <name type="scientific">Chytriomyces confervae</name>
    <dbReference type="NCBI Taxonomy" id="246404"/>
    <lineage>
        <taxon>Eukaryota</taxon>
        <taxon>Fungi</taxon>
        <taxon>Fungi incertae sedis</taxon>
        <taxon>Chytridiomycota</taxon>
        <taxon>Chytridiomycota incertae sedis</taxon>
        <taxon>Chytridiomycetes</taxon>
        <taxon>Chytridiales</taxon>
        <taxon>Chytriomycetaceae</taxon>
        <taxon>Chytriomyces</taxon>
    </lineage>
</organism>
<keyword evidence="1" id="KW-0802">TPR repeat</keyword>
<feature type="repeat" description="TPR" evidence="1">
    <location>
        <begin position="42"/>
        <end position="75"/>
    </location>
</feature>
<evidence type="ECO:0000313" key="5">
    <source>
        <dbReference type="Proteomes" id="UP000320333"/>
    </source>
</evidence>
<dbReference type="Pfam" id="PF13181">
    <property type="entry name" value="TPR_8"/>
    <property type="match status" value="1"/>
</dbReference>
<name>A0A507F5P7_9FUNG</name>
<feature type="compositionally biased region" description="Acidic residues" evidence="2">
    <location>
        <begin position="16"/>
        <end position="34"/>
    </location>
</feature>
<dbReference type="EMBL" id="QEAP01000250">
    <property type="protein sequence ID" value="TPX71573.1"/>
    <property type="molecule type" value="Genomic_DNA"/>
</dbReference>
<keyword evidence="5" id="KW-1185">Reference proteome</keyword>
<dbReference type="InterPro" id="IPR036869">
    <property type="entry name" value="J_dom_sf"/>
</dbReference>
<dbReference type="SMART" id="SM00028">
    <property type="entry name" value="TPR"/>
    <property type="match status" value="6"/>
</dbReference>
<dbReference type="CDD" id="cd06257">
    <property type="entry name" value="DnaJ"/>
    <property type="match status" value="1"/>
</dbReference>
<dbReference type="InterPro" id="IPR052758">
    <property type="entry name" value="SRC_co-chaperone"/>
</dbReference>
<feature type="domain" description="J" evidence="3">
    <location>
        <begin position="470"/>
        <end position="540"/>
    </location>
</feature>
<dbReference type="PROSITE" id="PS00636">
    <property type="entry name" value="DNAJ_1"/>
    <property type="match status" value="1"/>
</dbReference>
<comment type="caution">
    <text evidence="4">The sequence shown here is derived from an EMBL/GenBank/DDBJ whole genome shotgun (WGS) entry which is preliminary data.</text>
</comment>
<dbReference type="Proteomes" id="UP000320333">
    <property type="component" value="Unassembled WGS sequence"/>
</dbReference>
<dbReference type="Gene3D" id="1.25.40.10">
    <property type="entry name" value="Tetratricopeptide repeat domain"/>
    <property type="match status" value="1"/>
</dbReference>
<evidence type="ECO:0000313" key="4">
    <source>
        <dbReference type="EMBL" id="TPX71573.1"/>
    </source>
</evidence>
<accession>A0A507F5P7</accession>
<dbReference type="Pfam" id="PF00226">
    <property type="entry name" value="DnaJ"/>
    <property type="match status" value="1"/>
</dbReference>
<dbReference type="AlphaFoldDB" id="A0A507F5P7"/>
<feature type="region of interest" description="Disordered" evidence="2">
    <location>
        <begin position="582"/>
        <end position="611"/>
    </location>
</feature>